<accession>A0ABT7ZC36</accession>
<evidence type="ECO:0000313" key="3">
    <source>
        <dbReference type="Proteomes" id="UP001174050"/>
    </source>
</evidence>
<feature type="chain" id="PRO_5046981458" description="Secreted protein" evidence="1">
    <location>
        <begin position="25"/>
        <end position="142"/>
    </location>
</feature>
<sequence length="142" mass="15015">MKKISRLRVLLPAAVLAVATSATASAPAASADPGCAIRENSPHADWGGMSFPIDLYCTNTPGDVTSQSFYGSPVTGRMTTTTSWYVCWKIGAPHAGKNSVWYYTQGDVVVNNPGQQAWGYMPASALATAKAPFPGLRKCSWG</sequence>
<name>A0ABT7ZC36_9ACTN</name>
<evidence type="ECO:0000313" key="2">
    <source>
        <dbReference type="EMBL" id="MDN3297058.1"/>
    </source>
</evidence>
<keyword evidence="1" id="KW-0732">Signal</keyword>
<feature type="signal peptide" evidence="1">
    <location>
        <begin position="1"/>
        <end position="24"/>
    </location>
</feature>
<comment type="caution">
    <text evidence="2">The sequence shown here is derived from an EMBL/GenBank/DDBJ whole genome shotgun (WGS) entry which is preliminary data.</text>
</comment>
<proteinExistence type="predicted"/>
<dbReference type="RefSeq" id="WP_290114411.1">
    <property type="nucleotide sequence ID" value="NZ_JAUEPL010000043.1"/>
</dbReference>
<reference evidence="2" key="1">
    <citation type="submission" date="2023-06" db="EMBL/GenBank/DDBJ databases">
        <title>WGS-Sequencing of Streptomyces ficellus isolate 21 collected from sand in Gara Djebilet Iron Mine in Algeria.</title>
        <authorList>
            <person name="Zegers G.P."/>
            <person name="Gomez A."/>
            <person name="Gueddou A."/>
            <person name="Zahara A.F."/>
            <person name="Worth M."/>
            <person name="Sevigny J.L."/>
            <person name="Tisa L."/>
        </authorList>
    </citation>
    <scope>NUCLEOTIDE SEQUENCE</scope>
    <source>
        <strain evidence="2">AS11</strain>
    </source>
</reference>
<keyword evidence="3" id="KW-1185">Reference proteome</keyword>
<dbReference type="InterPro" id="IPR006311">
    <property type="entry name" value="TAT_signal"/>
</dbReference>
<dbReference type="Proteomes" id="UP001174050">
    <property type="component" value="Unassembled WGS sequence"/>
</dbReference>
<organism evidence="2 3">
    <name type="scientific">Streptomyces ficellus</name>
    <dbReference type="NCBI Taxonomy" id="1977088"/>
    <lineage>
        <taxon>Bacteria</taxon>
        <taxon>Bacillati</taxon>
        <taxon>Actinomycetota</taxon>
        <taxon>Actinomycetes</taxon>
        <taxon>Kitasatosporales</taxon>
        <taxon>Streptomycetaceae</taxon>
        <taxon>Streptomyces</taxon>
    </lineage>
</organism>
<evidence type="ECO:0008006" key="4">
    <source>
        <dbReference type="Google" id="ProtNLM"/>
    </source>
</evidence>
<evidence type="ECO:0000256" key="1">
    <source>
        <dbReference type="SAM" id="SignalP"/>
    </source>
</evidence>
<gene>
    <name evidence="2" type="ORF">QWM81_24030</name>
</gene>
<dbReference type="PROSITE" id="PS51318">
    <property type="entry name" value="TAT"/>
    <property type="match status" value="1"/>
</dbReference>
<protein>
    <recommendedName>
        <fullName evidence="4">Secreted protein</fullName>
    </recommendedName>
</protein>
<dbReference type="EMBL" id="JAUEPL010000043">
    <property type="protein sequence ID" value="MDN3297058.1"/>
    <property type="molecule type" value="Genomic_DNA"/>
</dbReference>